<dbReference type="Pfam" id="PF00690">
    <property type="entry name" value="Cation_ATPase_N"/>
    <property type="match status" value="1"/>
</dbReference>
<dbReference type="EMBL" id="DVLF01000038">
    <property type="protein sequence ID" value="HIT49614.1"/>
    <property type="molecule type" value="Genomic_DNA"/>
</dbReference>
<dbReference type="AlphaFoldDB" id="A0A9D1GPT9"/>
<dbReference type="InterPro" id="IPR004014">
    <property type="entry name" value="ATPase_P-typ_cation-transptr_N"/>
</dbReference>
<comment type="caution">
    <text evidence="13">The sequence shown here is derived from an EMBL/GenBank/DDBJ whole genome shotgun (WGS) entry which is preliminary data.</text>
</comment>
<dbReference type="InterPro" id="IPR023214">
    <property type="entry name" value="HAD_sf"/>
</dbReference>
<proteinExistence type="inferred from homology"/>
<dbReference type="PRINTS" id="PR00119">
    <property type="entry name" value="CATATPASE"/>
</dbReference>
<feature type="transmembrane region" description="Helical" evidence="11">
    <location>
        <begin position="49"/>
        <end position="70"/>
    </location>
</feature>
<dbReference type="Gene3D" id="3.40.50.1000">
    <property type="entry name" value="HAD superfamily/HAD-like"/>
    <property type="match status" value="1"/>
</dbReference>
<keyword evidence="9 11" id="KW-1133">Transmembrane helix</keyword>
<dbReference type="Pfam" id="PF00689">
    <property type="entry name" value="Cation_ATPase_C"/>
    <property type="match status" value="1"/>
</dbReference>
<evidence type="ECO:0000259" key="12">
    <source>
        <dbReference type="SMART" id="SM00831"/>
    </source>
</evidence>
<comment type="subcellular location">
    <subcellularLocation>
        <location evidence="1">Cell membrane</location>
        <topology evidence="1">Multi-pass membrane protein</topology>
    </subcellularLocation>
</comment>
<dbReference type="NCBIfam" id="TIGR01494">
    <property type="entry name" value="ATPase_P-type"/>
    <property type="match status" value="3"/>
</dbReference>
<evidence type="ECO:0000256" key="10">
    <source>
        <dbReference type="ARBA" id="ARBA00023136"/>
    </source>
</evidence>
<dbReference type="Gene3D" id="3.40.1110.10">
    <property type="entry name" value="Calcium-transporting ATPase, cytoplasmic domain N"/>
    <property type="match status" value="1"/>
</dbReference>
<dbReference type="GO" id="GO:0046873">
    <property type="term" value="F:metal ion transmembrane transporter activity"/>
    <property type="evidence" value="ECO:0007669"/>
    <property type="project" value="UniProtKB-ARBA"/>
</dbReference>
<keyword evidence="3" id="KW-1003">Cell membrane</keyword>
<sequence>MQKKLYELEREFKSDVQNGLTDEQIAENREQYGKNALEEKKKANLFVKFLMQFNDVLIIILLIAAVISVVIEPSEFVDSIIILVVVIINAILGVFQENKAEKSLEALKKMSSPTSKVIRNHSLMTIDSKDLVVGDIILVEAGDSISADARIIECTNLSVDESALTGESVPVHKHNEYIEKEDIPLGDMKNCLFSSTYVTNGKAKAIVTNVGMATQIGRIAGMLNEQKDVATPLQQKLATVGKLIGIMALIICAVVFVLEMIGGLNWIDAFKTAIALAVAAIPEGLATVVTIVLAIGVSKMSKQNAIVKKLPAVETLGSCNVVCSDKTGTLTQNKMTVMKIYQTNLKDLKDLDEKERQMLSYFAICCDAAIQNKNGKIERIGDPTELALLDVNISFGKDISSYKRLLDIPFDSERKLMTTVIQENGKYLAITKGAPDVILSRCTNAAKEVQQAISANEQMAKKALRVLALGIQSFDSLPDAAILEQSFTFVGLVGMIDPARLEVKDSIALAKEAGIRTIMITGDHIVTASAIAEELGILREGDKAITSTELDQLSDDYLNDHIEDYSVYARVAPKDKVRIVEAWQKKEAIVAMTGDGVNDAPALKKADIGCAMGITGTDVSKEAADMILVDDNFATIISAVKEGRGIYNNIKKCVKYLLSSNIGEVLTIFLASFISAVSPLTLGVPLLPTHLLWINLITDSLPAFGIGMEEAEDSVMSEQPRSKKESFFADKLGFKIAVEGIIIGLMTLTAYIIGHFIEHSHEIGQTMAFLTLSSTQLFHAYNVKSNHSVFSKYSYKNKFMNIAFLIGFALQFLVIYCPGINDIFNLSPLGIGNFMICMGLSLVMVVIMEIVKFVNRRQL</sequence>
<feature type="transmembrane region" description="Helical" evidence="11">
    <location>
        <begin position="76"/>
        <end position="95"/>
    </location>
</feature>
<feature type="transmembrane region" description="Helical" evidence="11">
    <location>
        <begin position="665"/>
        <end position="686"/>
    </location>
</feature>
<dbReference type="FunFam" id="3.40.50.1000:FF:000028">
    <property type="entry name" value="Calcium-transporting P-type ATPase, putative"/>
    <property type="match status" value="1"/>
</dbReference>
<comment type="similarity">
    <text evidence="2">Belongs to the cation transport ATPase (P-type) (TC 3.A.3) family. Type IIA subfamily.</text>
</comment>
<dbReference type="SFLD" id="SFLDG00002">
    <property type="entry name" value="C1.7:_P-type_atpase_like"/>
    <property type="match status" value="1"/>
</dbReference>
<dbReference type="InterPro" id="IPR006068">
    <property type="entry name" value="ATPase_P-typ_cation-transptr_C"/>
</dbReference>
<dbReference type="Pfam" id="PF13246">
    <property type="entry name" value="Cation_ATPase"/>
    <property type="match status" value="1"/>
</dbReference>
<dbReference type="SFLD" id="SFLDS00003">
    <property type="entry name" value="Haloacid_Dehalogenase"/>
    <property type="match status" value="1"/>
</dbReference>
<dbReference type="GO" id="GO:0019829">
    <property type="term" value="F:ATPase-coupled monoatomic cation transmembrane transporter activity"/>
    <property type="evidence" value="ECO:0007669"/>
    <property type="project" value="UniProtKB-ARBA"/>
</dbReference>
<evidence type="ECO:0000256" key="2">
    <source>
        <dbReference type="ARBA" id="ARBA00005675"/>
    </source>
</evidence>
<dbReference type="InterPro" id="IPR001757">
    <property type="entry name" value="P_typ_ATPase"/>
</dbReference>
<keyword evidence="4 11" id="KW-0812">Transmembrane</keyword>
<feature type="domain" description="Cation-transporting P-type ATPase N-terminal" evidence="12">
    <location>
        <begin position="4"/>
        <end position="73"/>
    </location>
</feature>
<dbReference type="InterPro" id="IPR023298">
    <property type="entry name" value="ATPase_P-typ_TM_dom_sf"/>
</dbReference>
<feature type="transmembrane region" description="Helical" evidence="11">
    <location>
        <begin position="273"/>
        <end position="295"/>
    </location>
</feature>
<dbReference type="InterPro" id="IPR008250">
    <property type="entry name" value="ATPase_P-typ_transduc_dom_A_sf"/>
</dbReference>
<dbReference type="Proteomes" id="UP000886758">
    <property type="component" value="Unassembled WGS sequence"/>
</dbReference>
<dbReference type="GO" id="GO:0005524">
    <property type="term" value="F:ATP binding"/>
    <property type="evidence" value="ECO:0007669"/>
    <property type="project" value="UniProtKB-KW"/>
</dbReference>
<dbReference type="Pfam" id="PF00122">
    <property type="entry name" value="E1-E2_ATPase"/>
    <property type="match status" value="1"/>
</dbReference>
<dbReference type="SUPFAM" id="SSF81653">
    <property type="entry name" value="Calcium ATPase, transduction domain A"/>
    <property type="match status" value="1"/>
</dbReference>
<keyword evidence="8" id="KW-1278">Translocase</keyword>
<dbReference type="FunFam" id="3.40.50.1000:FF:000001">
    <property type="entry name" value="Phospholipid-transporting ATPase IC"/>
    <property type="match status" value="1"/>
</dbReference>
<evidence type="ECO:0000256" key="5">
    <source>
        <dbReference type="ARBA" id="ARBA00022723"/>
    </source>
</evidence>
<feature type="non-terminal residue" evidence="13">
    <location>
        <position position="859"/>
    </location>
</feature>
<protein>
    <submittedName>
        <fullName evidence="13">Cation-translocating P-type ATPase</fullName>
    </submittedName>
</protein>
<evidence type="ECO:0000256" key="11">
    <source>
        <dbReference type="SAM" id="Phobius"/>
    </source>
</evidence>
<dbReference type="GO" id="GO:0140352">
    <property type="term" value="P:export from cell"/>
    <property type="evidence" value="ECO:0007669"/>
    <property type="project" value="UniProtKB-ARBA"/>
</dbReference>
<dbReference type="GO" id="GO:0015662">
    <property type="term" value="F:P-type ion transporter activity"/>
    <property type="evidence" value="ECO:0007669"/>
    <property type="project" value="UniProtKB-ARBA"/>
</dbReference>
<dbReference type="GO" id="GO:0005886">
    <property type="term" value="C:plasma membrane"/>
    <property type="evidence" value="ECO:0007669"/>
    <property type="project" value="UniProtKB-SubCell"/>
</dbReference>
<evidence type="ECO:0000256" key="1">
    <source>
        <dbReference type="ARBA" id="ARBA00004651"/>
    </source>
</evidence>
<dbReference type="Gene3D" id="2.70.150.10">
    <property type="entry name" value="Calcium-transporting ATPase, cytoplasmic transduction domain A"/>
    <property type="match status" value="1"/>
</dbReference>
<evidence type="ECO:0000313" key="14">
    <source>
        <dbReference type="Proteomes" id="UP000886758"/>
    </source>
</evidence>
<dbReference type="SUPFAM" id="SSF56784">
    <property type="entry name" value="HAD-like"/>
    <property type="match status" value="1"/>
</dbReference>
<reference evidence="13" key="1">
    <citation type="submission" date="2020-10" db="EMBL/GenBank/DDBJ databases">
        <authorList>
            <person name="Gilroy R."/>
        </authorList>
    </citation>
    <scope>NUCLEOTIDE SEQUENCE</scope>
    <source>
        <strain evidence="13">ChiW17-6978</strain>
    </source>
</reference>
<dbReference type="InterPro" id="IPR023299">
    <property type="entry name" value="ATPase_P-typ_cyto_dom_N"/>
</dbReference>
<dbReference type="Gene3D" id="1.20.1110.10">
    <property type="entry name" value="Calcium-transporting ATPase, transmembrane domain"/>
    <property type="match status" value="1"/>
</dbReference>
<dbReference type="PRINTS" id="PR00120">
    <property type="entry name" value="HATPASE"/>
</dbReference>
<dbReference type="InterPro" id="IPR059000">
    <property type="entry name" value="ATPase_P-type_domA"/>
</dbReference>
<dbReference type="SMART" id="SM00831">
    <property type="entry name" value="Cation_ATPase_N"/>
    <property type="match status" value="1"/>
</dbReference>
<evidence type="ECO:0000256" key="6">
    <source>
        <dbReference type="ARBA" id="ARBA00022741"/>
    </source>
</evidence>
<dbReference type="PANTHER" id="PTHR42861">
    <property type="entry name" value="CALCIUM-TRANSPORTING ATPASE"/>
    <property type="match status" value="1"/>
</dbReference>
<dbReference type="SFLD" id="SFLDF00027">
    <property type="entry name" value="p-type_atpase"/>
    <property type="match status" value="1"/>
</dbReference>
<dbReference type="GO" id="GO:0046872">
    <property type="term" value="F:metal ion binding"/>
    <property type="evidence" value="ECO:0007669"/>
    <property type="project" value="UniProtKB-KW"/>
</dbReference>
<reference evidence="13" key="2">
    <citation type="journal article" date="2021" name="PeerJ">
        <title>Extensive microbial diversity within the chicken gut microbiome revealed by metagenomics and culture.</title>
        <authorList>
            <person name="Gilroy R."/>
            <person name="Ravi A."/>
            <person name="Getino M."/>
            <person name="Pursley I."/>
            <person name="Horton D.L."/>
            <person name="Alikhan N.F."/>
            <person name="Baker D."/>
            <person name="Gharbi K."/>
            <person name="Hall N."/>
            <person name="Watson M."/>
            <person name="Adriaenssens E.M."/>
            <person name="Foster-Nyarko E."/>
            <person name="Jarju S."/>
            <person name="Secka A."/>
            <person name="Antonio M."/>
            <person name="Oren A."/>
            <person name="Chaudhuri R.R."/>
            <person name="La Ragione R."/>
            <person name="Hildebrand F."/>
            <person name="Pallen M.J."/>
        </authorList>
    </citation>
    <scope>NUCLEOTIDE SEQUENCE</scope>
    <source>
        <strain evidence="13">ChiW17-6978</strain>
    </source>
</reference>
<organism evidence="13 14">
    <name type="scientific">Candidatus Pelethenecus faecipullorum</name>
    <dbReference type="NCBI Taxonomy" id="2840900"/>
    <lineage>
        <taxon>Bacteria</taxon>
        <taxon>Bacillati</taxon>
        <taxon>Mycoplasmatota</taxon>
        <taxon>Mollicutes</taxon>
        <taxon>Candidatus Pelethenecus</taxon>
    </lineage>
</organism>
<keyword evidence="10 11" id="KW-0472">Membrane</keyword>
<dbReference type="InterPro" id="IPR018303">
    <property type="entry name" value="ATPase_P-typ_P_site"/>
</dbReference>
<dbReference type="SUPFAM" id="SSF81665">
    <property type="entry name" value="Calcium ATPase, transmembrane domain M"/>
    <property type="match status" value="1"/>
</dbReference>
<evidence type="ECO:0000256" key="4">
    <source>
        <dbReference type="ARBA" id="ARBA00022692"/>
    </source>
</evidence>
<dbReference type="PROSITE" id="PS00154">
    <property type="entry name" value="ATPASE_E1_E2"/>
    <property type="match status" value="1"/>
</dbReference>
<feature type="transmembrane region" description="Helical" evidence="11">
    <location>
        <begin position="802"/>
        <end position="824"/>
    </location>
</feature>
<evidence type="ECO:0000256" key="3">
    <source>
        <dbReference type="ARBA" id="ARBA00022475"/>
    </source>
</evidence>
<feature type="transmembrane region" description="Helical" evidence="11">
    <location>
        <begin position="830"/>
        <end position="851"/>
    </location>
</feature>
<keyword evidence="6" id="KW-0547">Nucleotide-binding</keyword>
<evidence type="ECO:0000256" key="8">
    <source>
        <dbReference type="ARBA" id="ARBA00022967"/>
    </source>
</evidence>
<feature type="transmembrane region" description="Helical" evidence="11">
    <location>
        <begin position="243"/>
        <end position="267"/>
    </location>
</feature>
<feature type="transmembrane region" description="Helical" evidence="11">
    <location>
        <begin position="732"/>
        <end position="757"/>
    </location>
</feature>
<accession>A0A9D1GPT9</accession>
<keyword evidence="5" id="KW-0479">Metal-binding</keyword>
<dbReference type="SUPFAM" id="SSF81660">
    <property type="entry name" value="Metal cation-transporting ATPase, ATP-binding domain N"/>
    <property type="match status" value="1"/>
</dbReference>
<dbReference type="GO" id="GO:0098662">
    <property type="term" value="P:inorganic cation transmembrane transport"/>
    <property type="evidence" value="ECO:0007669"/>
    <property type="project" value="UniProtKB-ARBA"/>
</dbReference>
<evidence type="ECO:0000313" key="13">
    <source>
        <dbReference type="EMBL" id="HIT49614.1"/>
    </source>
</evidence>
<dbReference type="InterPro" id="IPR044492">
    <property type="entry name" value="P_typ_ATPase_HD_dom"/>
</dbReference>
<gene>
    <name evidence="13" type="ORF">IAD46_01170</name>
</gene>
<evidence type="ECO:0000256" key="9">
    <source>
        <dbReference type="ARBA" id="ARBA00022989"/>
    </source>
</evidence>
<dbReference type="GO" id="GO:0016887">
    <property type="term" value="F:ATP hydrolysis activity"/>
    <property type="evidence" value="ECO:0007669"/>
    <property type="project" value="InterPro"/>
</dbReference>
<name>A0A9D1GPT9_9MOLU</name>
<evidence type="ECO:0000256" key="7">
    <source>
        <dbReference type="ARBA" id="ARBA00022840"/>
    </source>
</evidence>
<dbReference type="FunFam" id="2.70.150.10:FF:000016">
    <property type="entry name" value="Calcium-transporting P-type ATPase putative"/>
    <property type="match status" value="1"/>
</dbReference>
<dbReference type="InterPro" id="IPR036412">
    <property type="entry name" value="HAD-like_sf"/>
</dbReference>
<keyword evidence="7" id="KW-0067">ATP-binding</keyword>